<evidence type="ECO:0000313" key="2">
    <source>
        <dbReference type="EMBL" id="KAB2372977.1"/>
    </source>
</evidence>
<evidence type="ECO:0000313" key="3">
    <source>
        <dbReference type="Proteomes" id="UP000483004"/>
    </source>
</evidence>
<reference evidence="2 3" key="1">
    <citation type="submission" date="2019-09" db="EMBL/GenBank/DDBJ databases">
        <title>Actinomadura physcomitrii sp. nov., a novel actinomycete isolated from moss [Physcomitrium sphaericum (Ludw) Fuernr].</title>
        <authorList>
            <person name="Liu C."/>
            <person name="Zhuang X."/>
        </authorList>
    </citation>
    <scope>NUCLEOTIDE SEQUENCE [LARGE SCALE GENOMIC DNA]</scope>
    <source>
        <strain evidence="2 3">CYP1-1B</strain>
    </source>
</reference>
<keyword evidence="2" id="KW-0378">Hydrolase</keyword>
<dbReference type="PANTHER" id="PTHR35400">
    <property type="entry name" value="SLR1083 PROTEIN"/>
    <property type="match status" value="1"/>
</dbReference>
<dbReference type="SUPFAM" id="SSF52980">
    <property type="entry name" value="Restriction endonuclease-like"/>
    <property type="match status" value="1"/>
</dbReference>
<organism evidence="2 3">
    <name type="scientific">Actinomadura montaniterrae</name>
    <dbReference type="NCBI Taxonomy" id="1803903"/>
    <lineage>
        <taxon>Bacteria</taxon>
        <taxon>Bacillati</taxon>
        <taxon>Actinomycetota</taxon>
        <taxon>Actinomycetes</taxon>
        <taxon>Streptosporangiales</taxon>
        <taxon>Thermomonosporaceae</taxon>
        <taxon>Actinomadura</taxon>
    </lineage>
</organism>
<dbReference type="InterPro" id="IPR012296">
    <property type="entry name" value="Nuclease_put_TT1808"/>
</dbReference>
<dbReference type="InterPro" id="IPR008538">
    <property type="entry name" value="Uma2"/>
</dbReference>
<dbReference type="AlphaFoldDB" id="A0A6L3VVJ4"/>
<dbReference type="OrthoDB" id="5524117at2"/>
<accession>A0A6L3VVJ4</accession>
<comment type="caution">
    <text evidence="2">The sequence shown here is derived from an EMBL/GenBank/DDBJ whole genome shotgun (WGS) entry which is preliminary data.</text>
</comment>
<dbReference type="GO" id="GO:0004519">
    <property type="term" value="F:endonuclease activity"/>
    <property type="evidence" value="ECO:0007669"/>
    <property type="project" value="UniProtKB-KW"/>
</dbReference>
<keyword evidence="2" id="KW-0540">Nuclease</keyword>
<dbReference type="InterPro" id="IPR011335">
    <property type="entry name" value="Restrct_endonuc-II-like"/>
</dbReference>
<feature type="domain" description="Putative restriction endonuclease" evidence="1">
    <location>
        <begin position="4"/>
        <end position="162"/>
    </location>
</feature>
<dbReference type="Pfam" id="PF05685">
    <property type="entry name" value="Uma2"/>
    <property type="match status" value="1"/>
</dbReference>
<sequence>MTAEEYEALPEDISKMIEVVDGYVVFCESPTREHQTAGRRLANLLERHTREAMRRGHDCLEVNLDVDLRISDVPLCNRRPDVIVYRCLDRENKERLRAEHALLVVEIVSAGSETRDATDKLGEYAKAGIPHYWVVRLDLSGVSTIERYQLDRGAMLYKHVNTLMKDEGGVPEVGNPIPMKIEWAELEY</sequence>
<protein>
    <submittedName>
        <fullName evidence="2">Uma2 family endonuclease</fullName>
    </submittedName>
</protein>
<name>A0A6L3VVJ4_9ACTN</name>
<evidence type="ECO:0000259" key="1">
    <source>
        <dbReference type="Pfam" id="PF05685"/>
    </source>
</evidence>
<gene>
    <name evidence="2" type="ORF">F9B16_29240</name>
</gene>
<dbReference type="Proteomes" id="UP000483004">
    <property type="component" value="Unassembled WGS sequence"/>
</dbReference>
<keyword evidence="2" id="KW-0255">Endonuclease</keyword>
<dbReference type="PANTHER" id="PTHR35400:SF3">
    <property type="entry name" value="SLL1072 PROTEIN"/>
    <property type="match status" value="1"/>
</dbReference>
<dbReference type="CDD" id="cd06260">
    <property type="entry name" value="DUF820-like"/>
    <property type="match status" value="1"/>
</dbReference>
<dbReference type="Gene3D" id="3.90.1570.10">
    <property type="entry name" value="tt1808, chain A"/>
    <property type="match status" value="1"/>
</dbReference>
<proteinExistence type="predicted"/>
<keyword evidence="3" id="KW-1185">Reference proteome</keyword>
<dbReference type="EMBL" id="WBMR01000104">
    <property type="protein sequence ID" value="KAB2372977.1"/>
    <property type="molecule type" value="Genomic_DNA"/>
</dbReference>